<dbReference type="RefSeq" id="WP_121152362.1">
    <property type="nucleotide sequence ID" value="NZ_CP032829.1"/>
</dbReference>
<dbReference type="Proteomes" id="UP000276254">
    <property type="component" value="Chromosome"/>
</dbReference>
<dbReference type="KEGG" id="spha:D3Y57_06855"/>
<accession>A0A494T8R7</accession>
<dbReference type="AlphaFoldDB" id="A0A494T8R7"/>
<name>A0A494T8R7_SPHPE</name>
<evidence type="ECO:0000313" key="2">
    <source>
        <dbReference type="EMBL" id="AYJ85737.1"/>
    </source>
</evidence>
<protein>
    <submittedName>
        <fullName evidence="2">DUF11 domain-containing protein</fullName>
    </submittedName>
</protein>
<evidence type="ECO:0000256" key="1">
    <source>
        <dbReference type="SAM" id="SignalP"/>
    </source>
</evidence>
<organism evidence="2 3">
    <name type="scientific">Sphingomonas paeninsulae</name>
    <dbReference type="NCBI Taxonomy" id="2319844"/>
    <lineage>
        <taxon>Bacteria</taxon>
        <taxon>Pseudomonadati</taxon>
        <taxon>Pseudomonadota</taxon>
        <taxon>Alphaproteobacteria</taxon>
        <taxon>Sphingomonadales</taxon>
        <taxon>Sphingomonadaceae</taxon>
        <taxon>Sphingomonas</taxon>
    </lineage>
</organism>
<feature type="chain" id="PRO_5019747460" evidence="1">
    <location>
        <begin position="27"/>
        <end position="351"/>
    </location>
</feature>
<keyword evidence="1" id="KW-0732">Signal</keyword>
<dbReference type="OrthoDB" id="5400913at2"/>
<dbReference type="EMBL" id="CP032829">
    <property type="protein sequence ID" value="AYJ85737.1"/>
    <property type="molecule type" value="Genomic_DNA"/>
</dbReference>
<feature type="signal peptide" evidence="1">
    <location>
        <begin position="1"/>
        <end position="26"/>
    </location>
</feature>
<evidence type="ECO:0000313" key="3">
    <source>
        <dbReference type="Proteomes" id="UP000276254"/>
    </source>
</evidence>
<gene>
    <name evidence="2" type="ORF">D3Y57_06855</name>
</gene>
<proteinExistence type="predicted"/>
<keyword evidence="3" id="KW-1185">Reference proteome</keyword>
<reference evidence="2 3" key="1">
    <citation type="submission" date="2018-09" db="EMBL/GenBank/DDBJ databases">
        <title>Sphingomonas peninsula sp. nov., isolated from fildes peninsula, Antarctic soil.</title>
        <authorList>
            <person name="Yingchao G."/>
        </authorList>
    </citation>
    <scope>NUCLEOTIDE SEQUENCE [LARGE SCALE GENOMIC DNA]</scope>
    <source>
        <strain evidence="2 3">YZ-8</strain>
    </source>
</reference>
<sequence>MTKNTKLLAAASAIAIAAIGAAPAFAAGTAAGSSIVNNVTVNYTVGAVAQTAINASNTFVVDRKITLTVAPLGTTTTSVSPGQTAAVTTFTVTNTSNATLDFGLSVAQQVGGVAPHGGNDNFDVTAPTLYLDTNGNNVYDPGTDTAVTYLDEIAADAQRTVFVVSNIPVGRVTNDIAVVILTAQARDGGAAGTQGAVSTETIGANTAGMDTVLADTAGATDAARDGMFSAKNDYTVSAAALTVLKSSTIISDPLNGMTNPKMIPGATVGYCIQVTNAAGGADASAVTISDTLPTQTSYDSTGGIYVNGIVTAGVCSGGTNTGTITGSTISGTIPTVAAGTTKTVYFQTKIN</sequence>